<dbReference type="EMBL" id="PVEM01000003">
    <property type="protein sequence ID" value="PTD09751.1"/>
    <property type="molecule type" value="Genomic_DNA"/>
</dbReference>
<dbReference type="GO" id="GO:0009231">
    <property type="term" value="P:riboflavin biosynthetic process"/>
    <property type="evidence" value="ECO:0007669"/>
    <property type="project" value="InterPro"/>
</dbReference>
<keyword evidence="12" id="KW-0288">FMN</keyword>
<evidence type="ECO:0000256" key="16">
    <source>
        <dbReference type="ARBA" id="ARBA00022741"/>
    </source>
</evidence>
<comment type="function">
    <text evidence="4">Catalyzes the phosphorylation of riboflavin (vitamin B2) to form flavin mononucleotide (FMN) coenzyme.</text>
</comment>
<evidence type="ECO:0000256" key="21">
    <source>
        <dbReference type="ARBA" id="ARBA00029960"/>
    </source>
</evidence>
<feature type="domain" description="Aminopeptidase P N-terminal" evidence="24">
    <location>
        <begin position="14"/>
        <end position="148"/>
    </location>
</feature>
<evidence type="ECO:0000313" key="25">
    <source>
        <dbReference type="EMBL" id="PTD09751.1"/>
    </source>
</evidence>
<dbReference type="Proteomes" id="UP000241587">
    <property type="component" value="Unassembled WGS sequence"/>
</dbReference>
<dbReference type="InterPro" id="IPR029149">
    <property type="entry name" value="Creatin/AminoP/Spt16_N"/>
</dbReference>
<dbReference type="Pfam" id="PF00557">
    <property type="entry name" value="Peptidase_M24"/>
    <property type="match status" value="1"/>
</dbReference>
<dbReference type="CDD" id="cd01087">
    <property type="entry name" value="Prolidase"/>
    <property type="match status" value="1"/>
</dbReference>
<comment type="cofactor">
    <cofactor evidence="2">
        <name>Mn(2+)</name>
        <dbReference type="ChEBI" id="CHEBI:29035"/>
    </cofactor>
</comment>
<dbReference type="OrthoDB" id="276388at2759"/>
<keyword evidence="26" id="KW-1185">Reference proteome</keyword>
<keyword evidence="13" id="KW-0645">Protease</keyword>
<dbReference type="GO" id="GO:0009398">
    <property type="term" value="P:FMN biosynthetic process"/>
    <property type="evidence" value="ECO:0007669"/>
    <property type="project" value="UniProtKB-UniPathway"/>
</dbReference>
<dbReference type="InterPro" id="IPR036005">
    <property type="entry name" value="Creatinase/aminopeptidase-like"/>
</dbReference>
<dbReference type="InterPro" id="IPR007865">
    <property type="entry name" value="Aminopep_P_N"/>
</dbReference>
<comment type="caution">
    <text evidence="25">The sequence shown here is derived from an EMBL/GenBank/DDBJ whole genome shotgun (WGS) entry which is preliminary data.</text>
</comment>
<reference evidence="25 26" key="1">
    <citation type="submission" date="2018-02" db="EMBL/GenBank/DDBJ databases">
        <title>Fusarium culmorum secondary metabolites in fungal-bacterial-plant interactions.</title>
        <authorList>
            <person name="Schmidt R."/>
        </authorList>
    </citation>
    <scope>NUCLEOTIDE SEQUENCE [LARGE SCALE GENOMIC DNA]</scope>
    <source>
        <strain evidence="25 26">PV</strain>
    </source>
</reference>
<dbReference type="GO" id="GO:0005524">
    <property type="term" value="F:ATP binding"/>
    <property type="evidence" value="ECO:0007669"/>
    <property type="project" value="UniProtKB-KW"/>
</dbReference>
<dbReference type="GO" id="GO:0070006">
    <property type="term" value="F:metalloaminopeptidase activity"/>
    <property type="evidence" value="ECO:0007669"/>
    <property type="project" value="InterPro"/>
</dbReference>
<evidence type="ECO:0000256" key="15">
    <source>
        <dbReference type="ARBA" id="ARBA00022723"/>
    </source>
</evidence>
<dbReference type="Gene3D" id="2.40.30.30">
    <property type="entry name" value="Riboflavin kinase-like"/>
    <property type="match status" value="1"/>
</dbReference>
<evidence type="ECO:0000256" key="6">
    <source>
        <dbReference type="ARBA" id="ARBA00008766"/>
    </source>
</evidence>
<evidence type="ECO:0000256" key="1">
    <source>
        <dbReference type="ARBA" id="ARBA00001424"/>
    </source>
</evidence>
<sequence>MVAENYDAVLKGKYPGKAHAKRVVDLIRKDVPDANGIIYLESQLTRMMEDSDEPEAFRQRRYFYYLTGCNLPDCHYIYDIQSSKSILFIPPINPDDVIWSGLPVSIDEALSQYEVDEVKLTTELNATLAHLGAENPKSSAFAIANQVSDHVSFIEFGNKNFDVLKNAIEVSRVVKDEYEIAMLRKANYISGIGHRAVFAKAKAAKNEQELEAAFYERCVAHGCKKMSYDPIAAAGRAAATLHYVGNDAPTEGKLNLLMDAGCEYNNYAADITRTFPLSGKFTKESRHIYETVLKMQKACIDVLKEGVLWDDVHVLAHQIAIDGLLEAGILKGDKDEILKARTSAAFLPHGLGHYLGMDTHDTGGNPNFADKDKLFRYLRVRGKLPAGSVVTVEPGIYFCKFIIDPYLEDPAHSKFINKDVLDKYWDVGGVRIEDNILVTETGHENLTDVPRELDEMEALQSGFLDPRGTHQVDFVVDDLPTPTSLSPGLSPTLSNDLPAHEIRRVKSSSALSAALSTQEEQPKDSSKWKSALGEAQYFAGGLISHPAESNKHFSIIRHSHALVWYRGPATSVPITILADEPLPPTRTIWMQQKGYSGSVGMSLKALMGTTGTWLNVTPATRASVEHLPEADEREPHPRETHIVRIPAAATDGYFRLVVCAGEDNKKILCGSPVFRIASTSTDVSTVRGSSLSTMPLEMGIKVATTIGSQVAKKYTGVAGVVVEQGAKRLTPTNATIKKVAHTAYHKTGLGAAVSETWKNGKAGRYDPLVADSGLDAPLQIIGTDDGPEAPFPYKFAGKVVRGTGISTREYGIPTANLSEVGDDVKMRMGGVFAAWARVTPTNNTPTEDFDDDWHEAIVTIAPLRSAPPGVVQRNKVCVHILHDFEDTLFFEMRMKVMLMGYLHAASTTLSSEDIVEEHSRDVMTTMASLGREAWGPEN</sequence>
<name>A0A2T4H1S3_FUSCU</name>
<dbReference type="UniPathway" id="UPA00276">
    <property type="reaction ID" value="UER00406"/>
</dbReference>
<evidence type="ECO:0000256" key="4">
    <source>
        <dbReference type="ARBA" id="ARBA00003572"/>
    </source>
</evidence>
<dbReference type="Pfam" id="PF05195">
    <property type="entry name" value="AMP_N"/>
    <property type="match status" value="1"/>
</dbReference>
<dbReference type="Pfam" id="PF01687">
    <property type="entry name" value="Flavokinase"/>
    <property type="match status" value="1"/>
</dbReference>
<keyword evidence="10 25" id="KW-0031">Aminopeptidase</keyword>
<keyword evidence="14" id="KW-0808">Transferase</keyword>
<evidence type="ECO:0000256" key="9">
    <source>
        <dbReference type="ARBA" id="ARBA00012574"/>
    </source>
</evidence>
<evidence type="ECO:0000259" key="24">
    <source>
        <dbReference type="SMART" id="SM01011"/>
    </source>
</evidence>
<keyword evidence="11" id="KW-0285">Flavoprotein</keyword>
<evidence type="ECO:0000256" key="14">
    <source>
        <dbReference type="ARBA" id="ARBA00022679"/>
    </source>
</evidence>
<dbReference type="AlphaFoldDB" id="A0A2T4H1S3"/>
<proteinExistence type="inferred from homology"/>
<evidence type="ECO:0000259" key="23">
    <source>
        <dbReference type="SMART" id="SM00904"/>
    </source>
</evidence>
<dbReference type="Gene3D" id="3.40.350.10">
    <property type="entry name" value="Creatinase/prolidase N-terminal domain"/>
    <property type="match status" value="1"/>
</dbReference>
<evidence type="ECO:0000256" key="20">
    <source>
        <dbReference type="ARBA" id="ARBA00023211"/>
    </source>
</evidence>
<keyword evidence="16" id="KW-0547">Nucleotide-binding</keyword>
<comment type="function">
    <text evidence="3">Catalyzes the removal of a penultimate prolyl residue from the N-termini of peptides.</text>
</comment>
<comment type="catalytic activity">
    <reaction evidence="1">
        <text>Release of any N-terminal amino acid, including proline, that is linked to proline, even from a dipeptide or tripeptide.</text>
        <dbReference type="EC" id="3.4.11.9"/>
    </reaction>
</comment>
<dbReference type="GO" id="GO:0030145">
    <property type="term" value="F:manganese ion binding"/>
    <property type="evidence" value="ECO:0007669"/>
    <property type="project" value="InterPro"/>
</dbReference>
<evidence type="ECO:0000256" key="7">
    <source>
        <dbReference type="ARBA" id="ARBA00010108"/>
    </source>
</evidence>
<evidence type="ECO:0000256" key="13">
    <source>
        <dbReference type="ARBA" id="ARBA00022670"/>
    </source>
</evidence>
<evidence type="ECO:0000256" key="12">
    <source>
        <dbReference type="ARBA" id="ARBA00022643"/>
    </source>
</evidence>
<feature type="domain" description="Riboflavin kinase" evidence="23">
    <location>
        <begin position="788"/>
        <end position="930"/>
    </location>
</feature>
<dbReference type="PANTHER" id="PTHR43226">
    <property type="entry name" value="XAA-PRO AMINOPEPTIDASE 3"/>
    <property type="match status" value="1"/>
</dbReference>
<dbReference type="GO" id="GO:0006508">
    <property type="term" value="P:proteolysis"/>
    <property type="evidence" value="ECO:0007669"/>
    <property type="project" value="UniProtKB-KW"/>
</dbReference>
<comment type="similarity">
    <text evidence="7">Belongs to the flavokinase family.</text>
</comment>
<dbReference type="GO" id="GO:0008531">
    <property type="term" value="F:riboflavin kinase activity"/>
    <property type="evidence" value="ECO:0007669"/>
    <property type="project" value="UniProtKB-EC"/>
</dbReference>
<dbReference type="EC" id="3.4.11.9" evidence="9"/>
<comment type="pathway">
    <text evidence="5">Cofactor biosynthesis; FMN biosynthesis; FMN from riboflavin (ATP route): step 1/1.</text>
</comment>
<evidence type="ECO:0000256" key="17">
    <source>
        <dbReference type="ARBA" id="ARBA00022801"/>
    </source>
</evidence>
<keyword evidence="17" id="KW-0378">Hydrolase</keyword>
<dbReference type="InterPro" id="IPR052433">
    <property type="entry name" value="X-Pro_dipept-like"/>
</dbReference>
<dbReference type="InterPro" id="IPR023465">
    <property type="entry name" value="Riboflavin_kinase_dom_sf"/>
</dbReference>
<keyword evidence="18" id="KW-0067">ATP-binding</keyword>
<evidence type="ECO:0000256" key="22">
    <source>
        <dbReference type="ARBA" id="ARBA00030849"/>
    </source>
</evidence>
<evidence type="ECO:0000256" key="3">
    <source>
        <dbReference type="ARBA" id="ARBA00002443"/>
    </source>
</evidence>
<dbReference type="SMART" id="SM01011">
    <property type="entry name" value="AMP_N"/>
    <property type="match status" value="1"/>
</dbReference>
<keyword evidence="20" id="KW-0464">Manganese</keyword>
<organism evidence="25 26">
    <name type="scientific">Fusarium culmorum</name>
    <dbReference type="NCBI Taxonomy" id="5516"/>
    <lineage>
        <taxon>Eukaryota</taxon>
        <taxon>Fungi</taxon>
        <taxon>Dikarya</taxon>
        <taxon>Ascomycota</taxon>
        <taxon>Pezizomycotina</taxon>
        <taxon>Sordariomycetes</taxon>
        <taxon>Hypocreomycetidae</taxon>
        <taxon>Hypocreales</taxon>
        <taxon>Nectriaceae</taxon>
        <taxon>Fusarium</taxon>
    </lineage>
</organism>
<protein>
    <recommendedName>
        <fullName evidence="22">Aminoacylproline aminopeptidase</fullName>
        <ecNumber evidence="8">2.7.1.26</ecNumber>
        <ecNumber evidence="9">3.4.11.9</ecNumber>
    </recommendedName>
    <alternativeName>
        <fullName evidence="21">Flavin mononucleotide kinase 1</fullName>
    </alternativeName>
</protein>
<evidence type="ECO:0000256" key="8">
    <source>
        <dbReference type="ARBA" id="ARBA00012105"/>
    </source>
</evidence>
<dbReference type="SMART" id="SM00904">
    <property type="entry name" value="Flavokinase"/>
    <property type="match status" value="1"/>
</dbReference>
<dbReference type="InterPro" id="IPR000994">
    <property type="entry name" value="Pept_M24"/>
</dbReference>
<evidence type="ECO:0000256" key="10">
    <source>
        <dbReference type="ARBA" id="ARBA00022438"/>
    </source>
</evidence>
<evidence type="ECO:0000256" key="11">
    <source>
        <dbReference type="ARBA" id="ARBA00022630"/>
    </source>
</evidence>
<dbReference type="SUPFAM" id="SSF55920">
    <property type="entry name" value="Creatinase/aminopeptidase"/>
    <property type="match status" value="1"/>
</dbReference>
<comment type="similarity">
    <text evidence="6">Belongs to the peptidase M24B family.</text>
</comment>
<dbReference type="EC" id="2.7.1.26" evidence="8"/>
<evidence type="ECO:0000256" key="5">
    <source>
        <dbReference type="ARBA" id="ARBA00005201"/>
    </source>
</evidence>
<dbReference type="SUPFAM" id="SSF53092">
    <property type="entry name" value="Creatinase/prolidase N-terminal domain"/>
    <property type="match status" value="1"/>
</dbReference>
<dbReference type="PANTHER" id="PTHR43226:SF1">
    <property type="entry name" value="XAA-PRO DIPEPTIDASE"/>
    <property type="match status" value="1"/>
</dbReference>
<keyword evidence="19" id="KW-0482">Metalloprotease</keyword>
<dbReference type="Gene3D" id="3.90.230.10">
    <property type="entry name" value="Creatinase/methionine aminopeptidase superfamily"/>
    <property type="match status" value="1"/>
</dbReference>
<dbReference type="FunFam" id="3.90.230.10:FF:000002">
    <property type="entry name" value="Xaa-Pro aminopeptidase 3"/>
    <property type="match status" value="1"/>
</dbReference>
<evidence type="ECO:0000256" key="18">
    <source>
        <dbReference type="ARBA" id="ARBA00022840"/>
    </source>
</evidence>
<dbReference type="SUPFAM" id="SSF82114">
    <property type="entry name" value="Riboflavin kinase-like"/>
    <property type="match status" value="1"/>
</dbReference>
<evidence type="ECO:0000256" key="19">
    <source>
        <dbReference type="ARBA" id="ARBA00023049"/>
    </source>
</evidence>
<keyword evidence="15" id="KW-0479">Metal-binding</keyword>
<evidence type="ECO:0000256" key="2">
    <source>
        <dbReference type="ARBA" id="ARBA00001936"/>
    </source>
</evidence>
<accession>A0A2T4H1S3</accession>
<gene>
    <name evidence="25" type="ORF">FCULG_00008910</name>
</gene>
<dbReference type="InterPro" id="IPR015865">
    <property type="entry name" value="Riboflavin_kinase_bac/euk"/>
</dbReference>
<evidence type="ECO:0000313" key="26">
    <source>
        <dbReference type="Proteomes" id="UP000241587"/>
    </source>
</evidence>